<dbReference type="Proteomes" id="UP000004207">
    <property type="component" value="Unassembled WGS sequence"/>
</dbReference>
<proteinExistence type="predicted"/>
<comment type="caution">
    <text evidence="1">The sequence shown here is derived from an EMBL/GenBank/DDBJ whole genome shotgun (WGS) entry which is preliminary data.</text>
</comment>
<evidence type="ECO:0000313" key="2">
    <source>
        <dbReference type="Proteomes" id="UP000004207"/>
    </source>
</evidence>
<dbReference type="HOGENOM" id="CLU_092313_1_0_4"/>
<dbReference type="STRING" id="504.KKKWG1_0162"/>
<dbReference type="RefSeq" id="WP_003788489.1">
    <property type="nucleotide sequence ID" value="NZ_FOJK01000012.1"/>
</dbReference>
<evidence type="ECO:0008006" key="3">
    <source>
        <dbReference type="Google" id="ProtNLM"/>
    </source>
</evidence>
<sequence>MALFSFTAHFSGHHQIFLTSDLHFSHRNIAKFCPTFRPATSAPAELDEFMIARWNETVSSDDVVYNLGDLSFAHDFKQIENVLRRLNGTHHLIYGNHDGQVEQHIQRLQNTPKHDGLPMIATAQDYLKLKLPEINNTLILFHYPIDEWDGCHKGWYHLHGHIHDRVAQLQGRILNVGWDLHGRFLTAQDVDDFLRDLPKISHFDDKSLNFVDDIAQNAELIRAELQQLNR</sequence>
<dbReference type="AlphaFoldDB" id="F5S945"/>
<reference evidence="1 2" key="1">
    <citation type="submission" date="2011-04" db="EMBL/GenBank/DDBJ databases">
        <authorList>
            <person name="Muzny D."/>
            <person name="Qin X."/>
            <person name="Deng J."/>
            <person name="Jiang H."/>
            <person name="Liu Y."/>
            <person name="Qu J."/>
            <person name="Song X.-Z."/>
            <person name="Zhang L."/>
            <person name="Thornton R."/>
            <person name="Coyle M."/>
            <person name="Francisco L."/>
            <person name="Jackson L."/>
            <person name="Javaid M."/>
            <person name="Korchina V."/>
            <person name="Kovar C."/>
            <person name="Mata R."/>
            <person name="Mathew T."/>
            <person name="Ngo R."/>
            <person name="Nguyen L."/>
            <person name="Nguyen N."/>
            <person name="Okwuonu G."/>
            <person name="Ongeri F."/>
            <person name="Pham C."/>
            <person name="Simmons D."/>
            <person name="Wilczek-Boney K."/>
            <person name="Hale W."/>
            <person name="Jakkamsetti A."/>
            <person name="Pham P."/>
            <person name="Ruth R."/>
            <person name="San Lucas F."/>
            <person name="Warren J."/>
            <person name="Zhang J."/>
            <person name="Zhao Z."/>
            <person name="Zhou C."/>
            <person name="Zhu D."/>
            <person name="Lee S."/>
            <person name="Bess C."/>
            <person name="Blankenburg K."/>
            <person name="Forbes L."/>
            <person name="Fu Q."/>
            <person name="Gubbala S."/>
            <person name="Hirani K."/>
            <person name="Jayaseelan J.C."/>
            <person name="Lara F."/>
            <person name="Munidasa M."/>
            <person name="Palculict T."/>
            <person name="Patil S."/>
            <person name="Pu L.-L."/>
            <person name="Saada N."/>
            <person name="Tang L."/>
            <person name="Weissenberger G."/>
            <person name="Zhu Y."/>
            <person name="Hemphill L."/>
            <person name="Shang Y."/>
            <person name="Youmans B."/>
            <person name="Ayvaz T."/>
            <person name="Ross M."/>
            <person name="Santibanez J."/>
            <person name="Aqrawi P."/>
            <person name="Gross S."/>
            <person name="Joshi V."/>
            <person name="Fowler G."/>
            <person name="Nazareth L."/>
            <person name="Reid J."/>
            <person name="Worley K."/>
            <person name="Petrosino J."/>
            <person name="Highlander S."/>
            <person name="Gibbs R."/>
        </authorList>
    </citation>
    <scope>NUCLEOTIDE SEQUENCE [LARGE SCALE GENOMIC DNA]</scope>
    <source>
        <strain evidence="1 2">ATCC 23330</strain>
    </source>
</reference>
<organism evidence="1 2">
    <name type="scientific">Kingella kingae ATCC 23330</name>
    <dbReference type="NCBI Taxonomy" id="887327"/>
    <lineage>
        <taxon>Bacteria</taxon>
        <taxon>Pseudomonadati</taxon>
        <taxon>Pseudomonadota</taxon>
        <taxon>Betaproteobacteria</taxon>
        <taxon>Neisseriales</taxon>
        <taxon>Neisseriaceae</taxon>
        <taxon>Kingella</taxon>
    </lineage>
</organism>
<dbReference type="EMBL" id="AFHS01000056">
    <property type="protein sequence ID" value="EGK07592.1"/>
    <property type="molecule type" value="Genomic_DNA"/>
</dbReference>
<dbReference type="eggNOG" id="COG4186">
    <property type="taxonomic scope" value="Bacteria"/>
</dbReference>
<gene>
    <name evidence="1" type="ORF">HMPREF0476_1728</name>
</gene>
<evidence type="ECO:0000313" key="1">
    <source>
        <dbReference type="EMBL" id="EGK07592.1"/>
    </source>
</evidence>
<dbReference type="SUPFAM" id="SSF56300">
    <property type="entry name" value="Metallo-dependent phosphatases"/>
    <property type="match status" value="1"/>
</dbReference>
<name>F5S945_KINKI</name>
<dbReference type="GeneID" id="93261643"/>
<dbReference type="Gene3D" id="3.60.21.10">
    <property type="match status" value="1"/>
</dbReference>
<keyword evidence="2" id="KW-1185">Reference proteome</keyword>
<accession>F5S945</accession>
<protein>
    <recommendedName>
        <fullName evidence="3">Phosphoesterase</fullName>
    </recommendedName>
</protein>
<dbReference type="InterPro" id="IPR029052">
    <property type="entry name" value="Metallo-depent_PP-like"/>
</dbReference>